<keyword evidence="6" id="KW-0119">Carbohydrate metabolism</keyword>
<dbReference type="InterPro" id="IPR015919">
    <property type="entry name" value="Cadherin-like_sf"/>
</dbReference>
<feature type="chain" id="PRO_5026851472" evidence="8">
    <location>
        <begin position="35"/>
        <end position="512"/>
    </location>
</feature>
<dbReference type="InterPro" id="IPR029058">
    <property type="entry name" value="AB_hydrolase_fold"/>
</dbReference>
<dbReference type="Pfam" id="PF10503">
    <property type="entry name" value="Esterase_PHB"/>
    <property type="match status" value="1"/>
</dbReference>
<dbReference type="SMART" id="SM00637">
    <property type="entry name" value="CBD_II"/>
    <property type="match status" value="1"/>
</dbReference>
<evidence type="ECO:0000256" key="4">
    <source>
        <dbReference type="ARBA" id="ARBA00022801"/>
    </source>
</evidence>
<dbReference type="SUPFAM" id="SSF49313">
    <property type="entry name" value="Cadherin-like"/>
    <property type="match status" value="1"/>
</dbReference>
<evidence type="ECO:0000313" key="11">
    <source>
        <dbReference type="Proteomes" id="UP000460272"/>
    </source>
</evidence>
<dbReference type="InterPro" id="IPR001919">
    <property type="entry name" value="CBD2"/>
</dbReference>
<dbReference type="Pfam" id="PF00553">
    <property type="entry name" value="CBM_2"/>
    <property type="match status" value="1"/>
</dbReference>
<dbReference type="EMBL" id="RPFW01000002">
    <property type="protein sequence ID" value="TVZ05369.1"/>
    <property type="molecule type" value="Genomic_DNA"/>
</dbReference>
<dbReference type="InterPro" id="IPR012291">
    <property type="entry name" value="CBM2_carb-bd_dom_sf"/>
</dbReference>
<proteinExistence type="predicted"/>
<dbReference type="GO" id="GO:0016020">
    <property type="term" value="C:membrane"/>
    <property type="evidence" value="ECO:0007669"/>
    <property type="project" value="InterPro"/>
</dbReference>
<evidence type="ECO:0000256" key="2">
    <source>
        <dbReference type="ARBA" id="ARBA00022525"/>
    </source>
</evidence>
<evidence type="ECO:0000259" key="9">
    <source>
        <dbReference type="PROSITE" id="PS51173"/>
    </source>
</evidence>
<comment type="caution">
    <text evidence="10">The sequence shown here is derived from an EMBL/GenBank/DDBJ whole genome shotgun (WGS) entry which is preliminary data.</text>
</comment>
<evidence type="ECO:0000256" key="5">
    <source>
        <dbReference type="ARBA" id="ARBA00023180"/>
    </source>
</evidence>
<evidence type="ECO:0000313" key="10">
    <source>
        <dbReference type="EMBL" id="TVZ05369.1"/>
    </source>
</evidence>
<dbReference type="GO" id="GO:0000272">
    <property type="term" value="P:polysaccharide catabolic process"/>
    <property type="evidence" value="ECO:0007669"/>
    <property type="project" value="UniProtKB-KW"/>
</dbReference>
<protein>
    <submittedName>
        <fullName evidence="10">Esterase</fullName>
    </submittedName>
</protein>
<dbReference type="SMART" id="SM00736">
    <property type="entry name" value="CADG"/>
    <property type="match status" value="1"/>
</dbReference>
<dbReference type="Gene3D" id="2.60.40.290">
    <property type="match status" value="1"/>
</dbReference>
<keyword evidence="5" id="KW-0325">Glycoprotein</keyword>
<gene>
    <name evidence="10" type="ORF">EAS64_12450</name>
</gene>
<evidence type="ECO:0000256" key="6">
    <source>
        <dbReference type="ARBA" id="ARBA00023277"/>
    </source>
</evidence>
<dbReference type="AlphaFoldDB" id="A0A6P2C1U1"/>
<dbReference type="PANTHER" id="PTHR43037:SF3">
    <property type="entry name" value="FERULOYL ESTERASE B"/>
    <property type="match status" value="1"/>
</dbReference>
<dbReference type="InterPro" id="IPR013783">
    <property type="entry name" value="Ig-like_fold"/>
</dbReference>
<dbReference type="RefSeq" id="WP_145853072.1">
    <property type="nucleotide sequence ID" value="NZ_RPFW01000002.1"/>
</dbReference>
<evidence type="ECO:0000256" key="1">
    <source>
        <dbReference type="ARBA" id="ARBA00004613"/>
    </source>
</evidence>
<evidence type="ECO:0000256" key="7">
    <source>
        <dbReference type="ARBA" id="ARBA00023326"/>
    </source>
</evidence>
<dbReference type="Gene3D" id="3.40.50.1820">
    <property type="entry name" value="alpha/beta hydrolase"/>
    <property type="match status" value="1"/>
</dbReference>
<dbReference type="GO" id="GO:0004553">
    <property type="term" value="F:hydrolase activity, hydrolyzing O-glycosyl compounds"/>
    <property type="evidence" value="ECO:0007669"/>
    <property type="project" value="InterPro"/>
</dbReference>
<dbReference type="NCBIfam" id="TIGR01840">
    <property type="entry name" value="esterase_phb"/>
    <property type="match status" value="1"/>
</dbReference>
<dbReference type="Proteomes" id="UP000460272">
    <property type="component" value="Unassembled WGS sequence"/>
</dbReference>
<keyword evidence="7" id="KW-0624">Polysaccharide degradation</keyword>
<dbReference type="Pfam" id="PF05345">
    <property type="entry name" value="He_PIG"/>
    <property type="match status" value="1"/>
</dbReference>
<keyword evidence="4" id="KW-0378">Hydrolase</keyword>
<dbReference type="OrthoDB" id="9767239at2"/>
<keyword evidence="2" id="KW-0964">Secreted</keyword>
<reference evidence="10 11" key="1">
    <citation type="submission" date="2018-11" db="EMBL/GenBank/DDBJ databases">
        <title>Trebonia kvetii gen.nov., sp.nov., a novel acidophilic actinobacterium, and proposal of the new actinobacterial family Treboniaceae fam. nov.</title>
        <authorList>
            <person name="Rapoport D."/>
            <person name="Sagova-Mareckova M."/>
            <person name="Sedlacek I."/>
            <person name="Provaznik J."/>
            <person name="Kralova S."/>
            <person name="Pavlinic D."/>
            <person name="Benes V."/>
            <person name="Kopecky J."/>
        </authorList>
    </citation>
    <scope>NUCLEOTIDE SEQUENCE [LARGE SCALE GENOMIC DNA]</scope>
    <source>
        <strain evidence="10 11">15Tr583</strain>
    </source>
</reference>
<comment type="subcellular location">
    <subcellularLocation>
        <location evidence="1">Secreted</location>
    </subcellularLocation>
</comment>
<sequence>MKRWLRALFAACVATLTAAGLLMAVLSGAPPAKAASLVQVTNFGNNPSNNKMYIYVPNNVRANPPILVALHQCTGTGPGFFGSTAFASLADQYGFIVIYPDANRSGQCWDVSSTQALTRNGGSDPVGIMSMITYTEQHFNGNPSQVYVTGASSGAMMTNVLLADYPDVFKAGAAFMGVPYHCFFTGTVDGWNSACANGQVSMTAQQWGDLVRNTADPGYSGPRPRMQLWHGTADGTLNYNNFGQEILQWTNVTGVSSTPVSTTTPVSGWTETMYGSTSNPPVEGISIAGAGHVLPIAGTGMEADAIAFFGLNNQSQGNTVTVTNPGNQTSAVGTAASVQIHATDSGSGQTLTYSATGLPAGLSINASSGLISGTPTAQGTSSVTVTARDGTGASGSASFTWTVSNTGGGTCHVTYTRSSQWAGGFTAQVVIGNTGSAAISSWSLTFTFPGDQKITSNFNGGFSQSGENATLTNASYNGSIAPGGSVSVGFQGTWTSNDTSPTSFALNGASCG</sequence>
<organism evidence="10 11">
    <name type="scientific">Trebonia kvetii</name>
    <dbReference type="NCBI Taxonomy" id="2480626"/>
    <lineage>
        <taxon>Bacteria</taxon>
        <taxon>Bacillati</taxon>
        <taxon>Actinomycetota</taxon>
        <taxon>Actinomycetes</taxon>
        <taxon>Streptosporangiales</taxon>
        <taxon>Treboniaceae</taxon>
        <taxon>Trebonia</taxon>
    </lineage>
</organism>
<dbReference type="PROSITE" id="PS51173">
    <property type="entry name" value="CBM2"/>
    <property type="match status" value="1"/>
</dbReference>
<dbReference type="Gene3D" id="2.60.40.10">
    <property type="entry name" value="Immunoglobulins"/>
    <property type="match status" value="1"/>
</dbReference>
<dbReference type="InterPro" id="IPR006644">
    <property type="entry name" value="Cadg"/>
</dbReference>
<dbReference type="InterPro" id="IPR050955">
    <property type="entry name" value="Plant_Biomass_Hydrol_Est"/>
</dbReference>
<feature type="signal peptide" evidence="8">
    <location>
        <begin position="1"/>
        <end position="34"/>
    </location>
</feature>
<dbReference type="SUPFAM" id="SSF53474">
    <property type="entry name" value="alpha/beta-Hydrolases"/>
    <property type="match status" value="2"/>
</dbReference>
<name>A0A6P2C1U1_9ACTN</name>
<dbReference type="InterPro" id="IPR008965">
    <property type="entry name" value="CBM2/CBM3_carb-bd_dom_sf"/>
</dbReference>
<keyword evidence="3 8" id="KW-0732">Signal</keyword>
<dbReference type="InterPro" id="IPR010126">
    <property type="entry name" value="Esterase_phb"/>
</dbReference>
<accession>A0A6P2C1U1</accession>
<dbReference type="GO" id="GO:0005509">
    <property type="term" value="F:calcium ion binding"/>
    <property type="evidence" value="ECO:0007669"/>
    <property type="project" value="InterPro"/>
</dbReference>
<dbReference type="GO" id="GO:0005576">
    <property type="term" value="C:extracellular region"/>
    <property type="evidence" value="ECO:0007669"/>
    <property type="project" value="UniProtKB-SubCell"/>
</dbReference>
<dbReference type="GO" id="GO:0030247">
    <property type="term" value="F:polysaccharide binding"/>
    <property type="evidence" value="ECO:0007669"/>
    <property type="project" value="UniProtKB-UniRule"/>
</dbReference>
<evidence type="ECO:0000256" key="8">
    <source>
        <dbReference type="SAM" id="SignalP"/>
    </source>
</evidence>
<evidence type="ECO:0000256" key="3">
    <source>
        <dbReference type="ARBA" id="ARBA00022729"/>
    </source>
</evidence>
<keyword evidence="11" id="KW-1185">Reference proteome</keyword>
<dbReference type="SUPFAM" id="SSF49384">
    <property type="entry name" value="Carbohydrate-binding domain"/>
    <property type="match status" value="1"/>
</dbReference>
<dbReference type="PANTHER" id="PTHR43037">
    <property type="entry name" value="UNNAMED PRODUCT-RELATED"/>
    <property type="match status" value="1"/>
</dbReference>
<feature type="domain" description="CBM2" evidence="9">
    <location>
        <begin position="404"/>
        <end position="512"/>
    </location>
</feature>